<name>A0ABD6EVS2_9BILA</name>
<feature type="compositionally biased region" description="Pro residues" evidence="1">
    <location>
        <begin position="24"/>
        <end position="41"/>
    </location>
</feature>
<protein>
    <submittedName>
        <fullName evidence="2">Uncharacterized protein</fullName>
    </submittedName>
</protein>
<keyword evidence="3" id="KW-1185">Reference proteome</keyword>
<evidence type="ECO:0000256" key="1">
    <source>
        <dbReference type="SAM" id="MobiDB-lite"/>
    </source>
</evidence>
<evidence type="ECO:0000313" key="3">
    <source>
        <dbReference type="Proteomes" id="UP001608902"/>
    </source>
</evidence>
<dbReference type="AlphaFoldDB" id="A0ABD6EVS2"/>
<sequence>MINDLSGGIREPTPLPDFAHQTPIRPPIIPPVPPQLHPFGPPKSERANLMAQPSPLPVPPSSTSTTISPVISSATPPPISAVSSVSFSAPPIVPHPSVVSSVPPVPPVPPVPLAPLAPPLPKPNISPQISTTSVPTIPSVPSYHNVSENSKHEEDGKSFAVSGSVGQQQSISVALSNAENNLSQLEEGSSMFGWFQKTLAASEFLNTVADKAKSGMDKVLRTLDPGLDAYLDGDEPVRLFVLSSNTRVVAAITDGFRRLFSTALVQNVKPTDISKSAIEVVGYQSALKKVEEELALFRQKNLVDERTIVVGIQSFIHEIESEWYESSVLACQMQNIQSHVYTQPVVIDPAVIEAIKGRTISEIEFAPWKEWALIR</sequence>
<dbReference type="Proteomes" id="UP001608902">
    <property type="component" value="Unassembled WGS sequence"/>
</dbReference>
<dbReference type="PANTHER" id="PTHR23276">
    <property type="entry name" value="PROTEIN PRRC1"/>
    <property type="match status" value="1"/>
</dbReference>
<evidence type="ECO:0000313" key="2">
    <source>
        <dbReference type="EMBL" id="MFH4983202.1"/>
    </source>
</evidence>
<feature type="region of interest" description="Disordered" evidence="1">
    <location>
        <begin position="1"/>
        <end position="68"/>
    </location>
</feature>
<reference evidence="2 3" key="1">
    <citation type="submission" date="2024-08" db="EMBL/GenBank/DDBJ databases">
        <title>Gnathostoma spinigerum genome.</title>
        <authorList>
            <person name="Gonzalez-Bertolin B."/>
            <person name="Monzon S."/>
            <person name="Zaballos A."/>
            <person name="Jimenez P."/>
            <person name="Dekumyoy P."/>
            <person name="Varona S."/>
            <person name="Cuesta I."/>
            <person name="Sumanam S."/>
            <person name="Adisakwattana P."/>
            <person name="Gasser R.B."/>
            <person name="Hernandez-Gonzalez A."/>
            <person name="Young N.D."/>
            <person name="Perteguer M.J."/>
        </authorList>
    </citation>
    <scope>NUCLEOTIDE SEQUENCE [LARGE SCALE GENOMIC DNA]</scope>
    <source>
        <strain evidence="2">AL3</strain>
        <tissue evidence="2">Liver</tissue>
    </source>
</reference>
<organism evidence="2 3">
    <name type="scientific">Gnathostoma spinigerum</name>
    <dbReference type="NCBI Taxonomy" id="75299"/>
    <lineage>
        <taxon>Eukaryota</taxon>
        <taxon>Metazoa</taxon>
        <taxon>Ecdysozoa</taxon>
        <taxon>Nematoda</taxon>
        <taxon>Chromadorea</taxon>
        <taxon>Rhabditida</taxon>
        <taxon>Spirurina</taxon>
        <taxon>Gnathostomatomorpha</taxon>
        <taxon>Gnathostomatoidea</taxon>
        <taxon>Gnathostomatidae</taxon>
        <taxon>Gnathostoma</taxon>
    </lineage>
</organism>
<feature type="region of interest" description="Disordered" evidence="1">
    <location>
        <begin position="130"/>
        <end position="163"/>
    </location>
</feature>
<dbReference type="InterPro" id="IPR026534">
    <property type="entry name" value="PRRC1"/>
</dbReference>
<gene>
    <name evidence="2" type="ORF">AB6A40_009911</name>
</gene>
<comment type="caution">
    <text evidence="2">The sequence shown here is derived from an EMBL/GenBank/DDBJ whole genome shotgun (WGS) entry which is preliminary data.</text>
</comment>
<dbReference type="PANTHER" id="PTHR23276:SF2">
    <property type="entry name" value="PROTEIN PRRC1"/>
    <property type="match status" value="1"/>
</dbReference>
<accession>A0ABD6EVS2</accession>
<dbReference type="EMBL" id="JBGFUD010011419">
    <property type="protein sequence ID" value="MFH4983202.1"/>
    <property type="molecule type" value="Genomic_DNA"/>
</dbReference>
<proteinExistence type="predicted"/>